<dbReference type="Proteomes" id="UP000510643">
    <property type="component" value="Chromosome"/>
</dbReference>
<dbReference type="Pfam" id="PF04493">
    <property type="entry name" value="Endonuclease_5"/>
    <property type="match status" value="1"/>
</dbReference>
<sequence>MFVAVDTYYYDNKAKTIAITFNNWEDSNYSKHYSQELEISEEYIPGEFYKRELPCILSMLKNFDLDFIKAIVIDGYVFLDDFDTYGLGGHLYESLNRKIPVIGVAKTNFASNKENKVELLRGKSMKPLYITSIGIDIEEAKENISKMSGEYRFPTLLKELDKLTKEI</sequence>
<dbReference type="AlphaFoldDB" id="A0A7H9DS58"/>
<keyword evidence="1" id="KW-0378">Hydrolase</keyword>
<keyword evidence="1" id="KW-0255">Endonuclease</keyword>
<proteinExistence type="predicted"/>
<dbReference type="GO" id="GO:0006281">
    <property type="term" value="P:DNA repair"/>
    <property type="evidence" value="ECO:0007669"/>
    <property type="project" value="InterPro"/>
</dbReference>
<dbReference type="GO" id="GO:0004519">
    <property type="term" value="F:endonuclease activity"/>
    <property type="evidence" value="ECO:0007669"/>
    <property type="project" value="UniProtKB-KW"/>
</dbReference>
<dbReference type="GeneID" id="78401395"/>
<dbReference type="InterPro" id="IPR007581">
    <property type="entry name" value="Endonuclease-V"/>
</dbReference>
<dbReference type="Gene3D" id="3.30.2170.10">
    <property type="entry name" value="archaeoglobus fulgidus dsm 4304 superfamily"/>
    <property type="match status" value="1"/>
</dbReference>
<keyword evidence="2" id="KW-1185">Reference proteome</keyword>
<name>A0A7H9DS58_9FLAO</name>
<dbReference type="KEGG" id="efal:FH779_08015"/>
<evidence type="ECO:0000313" key="1">
    <source>
        <dbReference type="EMBL" id="QLL58027.1"/>
    </source>
</evidence>
<keyword evidence="1" id="KW-0540">Nuclease</keyword>
<dbReference type="RefSeq" id="WP_180906663.1">
    <property type="nucleotide sequence ID" value="NZ_CP040908.1"/>
</dbReference>
<dbReference type="EMBL" id="CP040908">
    <property type="protein sequence ID" value="QLL58027.1"/>
    <property type="molecule type" value="Genomic_DNA"/>
</dbReference>
<organism evidence="1 2">
    <name type="scientific">Empedobacter falsenii</name>
    <dbReference type="NCBI Taxonomy" id="343874"/>
    <lineage>
        <taxon>Bacteria</taxon>
        <taxon>Pseudomonadati</taxon>
        <taxon>Bacteroidota</taxon>
        <taxon>Flavobacteriia</taxon>
        <taxon>Flavobacteriales</taxon>
        <taxon>Weeksellaceae</taxon>
        <taxon>Empedobacter</taxon>
    </lineage>
</organism>
<gene>
    <name evidence="1" type="ORF">FH779_08015</name>
</gene>
<accession>A0A7H9DS58</accession>
<evidence type="ECO:0000313" key="2">
    <source>
        <dbReference type="Proteomes" id="UP000510643"/>
    </source>
</evidence>
<reference evidence="1 2" key="1">
    <citation type="submission" date="2019-06" db="EMBL/GenBank/DDBJ databases">
        <title>Emergence of pandrug resistant Empedobacter falsenii in China.</title>
        <authorList>
            <person name="Dong N."/>
            <person name="Chen S."/>
            <person name="Zhang R."/>
        </authorList>
    </citation>
    <scope>NUCLEOTIDE SEQUENCE [LARGE SCALE GENOMIC DNA]</scope>
    <source>
        <strain evidence="1 2">1681-1</strain>
    </source>
</reference>
<protein>
    <submittedName>
        <fullName evidence="1">Endonuclease V</fullName>
    </submittedName>
</protein>